<feature type="non-terminal residue" evidence="3">
    <location>
        <position position="1"/>
    </location>
</feature>
<name>A0ABU5YDH8_9FLAO</name>
<protein>
    <recommendedName>
        <fullName evidence="2">histidine kinase</fullName>
        <ecNumber evidence="2">2.7.13.3</ecNumber>
    </recommendedName>
</protein>
<dbReference type="SUPFAM" id="SSF47384">
    <property type="entry name" value="Homodimeric domain of signal transducing histidine kinase"/>
    <property type="match status" value="1"/>
</dbReference>
<dbReference type="CDD" id="cd00082">
    <property type="entry name" value="HisKA"/>
    <property type="match status" value="1"/>
</dbReference>
<dbReference type="InterPro" id="IPR036097">
    <property type="entry name" value="HisK_dim/P_sf"/>
</dbReference>
<comment type="caution">
    <text evidence="3">The sequence shown here is derived from an EMBL/GenBank/DDBJ whole genome shotgun (WGS) entry which is preliminary data.</text>
</comment>
<dbReference type="InterPro" id="IPR003661">
    <property type="entry name" value="HisK_dim/P_dom"/>
</dbReference>
<evidence type="ECO:0000256" key="2">
    <source>
        <dbReference type="ARBA" id="ARBA00012438"/>
    </source>
</evidence>
<dbReference type="RefSeq" id="WP_323980447.1">
    <property type="nucleotide sequence ID" value="NZ_JAYKBV010000091.1"/>
</dbReference>
<evidence type="ECO:0000313" key="4">
    <source>
        <dbReference type="Proteomes" id="UP001324270"/>
    </source>
</evidence>
<organism evidence="3 4">
    <name type="scientific">Capnocytophaga gingivalis</name>
    <dbReference type="NCBI Taxonomy" id="1017"/>
    <lineage>
        <taxon>Bacteria</taxon>
        <taxon>Pseudomonadati</taxon>
        <taxon>Bacteroidota</taxon>
        <taxon>Flavobacteriia</taxon>
        <taxon>Flavobacteriales</taxon>
        <taxon>Flavobacteriaceae</taxon>
        <taxon>Capnocytophaga</taxon>
    </lineage>
</organism>
<proteinExistence type="predicted"/>
<gene>
    <name evidence="3" type="ORF">VJJ49_15115</name>
</gene>
<keyword evidence="4" id="KW-1185">Reference proteome</keyword>
<evidence type="ECO:0000256" key="1">
    <source>
        <dbReference type="ARBA" id="ARBA00000085"/>
    </source>
</evidence>
<dbReference type="EC" id="2.7.13.3" evidence="2"/>
<dbReference type="Proteomes" id="UP001324270">
    <property type="component" value="Unassembled WGS sequence"/>
</dbReference>
<reference evidence="3 4" key="1">
    <citation type="submission" date="2023-12" db="EMBL/GenBank/DDBJ databases">
        <title>Genomic sequences of Capnocytophaga and Parvimonas strains.</title>
        <authorList>
            <person name="Watt R.M."/>
            <person name="Wang M."/>
            <person name="Yang T."/>
            <person name="Tong W.M."/>
        </authorList>
    </citation>
    <scope>NUCLEOTIDE SEQUENCE [LARGE SCALE GENOMIC DNA]</scope>
    <source>
        <strain evidence="3 4">CCUG 13156</strain>
    </source>
</reference>
<sequence length="87" mass="10185">KPVRPTELVVRVHSALTLRRLRGEVRDHYDVLKAQRDNLMRLQLQKERLMAFIVHDLKNPVHSMDLNAQFLLRDKSISPDARDCATQ</sequence>
<feature type="non-terminal residue" evidence="3">
    <location>
        <position position="87"/>
    </location>
</feature>
<dbReference type="EMBL" id="JAYKBV010000091">
    <property type="protein sequence ID" value="MEB3042002.1"/>
    <property type="molecule type" value="Genomic_DNA"/>
</dbReference>
<comment type="catalytic activity">
    <reaction evidence="1">
        <text>ATP + protein L-histidine = ADP + protein N-phospho-L-histidine.</text>
        <dbReference type="EC" id="2.7.13.3"/>
    </reaction>
</comment>
<accession>A0ABU5YDH8</accession>
<dbReference type="Gene3D" id="1.10.287.130">
    <property type="match status" value="1"/>
</dbReference>
<evidence type="ECO:0000313" key="3">
    <source>
        <dbReference type="EMBL" id="MEB3042002.1"/>
    </source>
</evidence>